<comment type="caution">
    <text evidence="3">The sequence shown here is derived from an EMBL/GenBank/DDBJ whole genome shotgun (WGS) entry which is preliminary data.</text>
</comment>
<dbReference type="PANTHER" id="PTHR24148">
    <property type="entry name" value="ANKYRIN REPEAT DOMAIN-CONTAINING PROTEIN 39 HOMOLOG-RELATED"/>
    <property type="match status" value="1"/>
</dbReference>
<organism evidence="3 4">
    <name type="scientific">Fusarium piperis</name>
    <dbReference type="NCBI Taxonomy" id="1435070"/>
    <lineage>
        <taxon>Eukaryota</taxon>
        <taxon>Fungi</taxon>
        <taxon>Dikarya</taxon>
        <taxon>Ascomycota</taxon>
        <taxon>Pezizomycotina</taxon>
        <taxon>Sordariomycetes</taxon>
        <taxon>Hypocreomycetidae</taxon>
        <taxon>Hypocreales</taxon>
        <taxon>Nectriaceae</taxon>
        <taxon>Fusarium</taxon>
        <taxon>Fusarium solani species complex</taxon>
    </lineage>
</organism>
<protein>
    <recommendedName>
        <fullName evidence="2">Heterokaryon incompatibility domain-containing protein</fullName>
    </recommendedName>
</protein>
<dbReference type="EMBL" id="JAPEUR010000041">
    <property type="protein sequence ID" value="KAJ4326551.1"/>
    <property type="molecule type" value="Genomic_DNA"/>
</dbReference>
<accession>A0A9W9BSU1</accession>
<dbReference type="Pfam" id="PF06985">
    <property type="entry name" value="HET"/>
    <property type="match status" value="1"/>
</dbReference>
<feature type="transmembrane region" description="Helical" evidence="1">
    <location>
        <begin position="47"/>
        <end position="68"/>
    </location>
</feature>
<feature type="transmembrane region" description="Helical" evidence="1">
    <location>
        <begin position="80"/>
        <end position="99"/>
    </location>
</feature>
<evidence type="ECO:0000259" key="2">
    <source>
        <dbReference type="Pfam" id="PF06985"/>
    </source>
</evidence>
<feature type="domain" description="Heterokaryon incompatibility" evidence="2">
    <location>
        <begin position="274"/>
        <end position="442"/>
    </location>
</feature>
<keyword evidence="1" id="KW-0812">Transmembrane</keyword>
<dbReference type="Pfam" id="PF26639">
    <property type="entry name" value="Het-6_barrel"/>
    <property type="match status" value="1"/>
</dbReference>
<sequence>MADADLRNQLADLRSKFISDVICDTWVAWRDGVIFSAELRLICLRLFFDYVGGNAYIHVLIILILWPFGTRGDDVGLIKASYPFYLWLCGYGGSAKGVFYLARFGLPALVNVATVVLVCQLYHMPLLDGFRGVFGAIVRVVILLALEELAEKSHLRFQEVTFKAMRFYSDWRDSNWLWLQVTHVSPLLSTVFDLMELVIFSNYTVLFEYQLYQRREKRSKALTEPMSRPEGMPDYSYENLGQGEIRLVQIYIDPTVRKPKYKLIKTTMEKAPRYHAISYVWGSGDRTHALVIDDAWLQTTATTFEILHDHALFWCSGQEDFIWIDFLCINQNDLAERSQQVKLMGAIYSQADEVIAFLQPEDYDEVDTASAFFTNLREDVVRKHRRLYGPPVFRFGGFRTSFISYWVYFFAARNDSVASPGWNALSKLFGHVYWTRMWVIQEVILSKQFRVFYGERPVEWESLYRFAMNPEQDLAHIDLEFNDYVRGEAVEKSRIKAAGTLGRRISFRNGEPVRFVDMLTSSRPMQATDPRDRIFALYGLLGDSQVPGALLPDYEISMRTLYTRVARHFVTHGDCEWILCMASPGYSQRNYQVGTRCPNCRNESFTCDYHGSPSWIPDWTSPYPRLLPHALPRPKDSQEENMEVSMAGNSLIVPSWTIGHIETLLELHFAPTMHTAADAGPAVKRVYNTLYSISELLSALDPKYPTGEAKVDALARTIMPTSRDRILDPFRRTWEVCQSRRKTLDWMRHGMEIEGYVDSTLKHMALQELSNELTAAKADKWVMETGHAEMRSISVTDYGFFALVPRYSKVGDVVCVLKGAKSSFVMRPVEKGVVELVGDCHVHEASRFKKGDPERIEIR</sequence>
<keyword evidence="1" id="KW-0472">Membrane</keyword>
<gene>
    <name evidence="3" type="ORF">N0V84_003076</name>
</gene>
<dbReference type="OrthoDB" id="2157530at2759"/>
<reference evidence="3" key="1">
    <citation type="submission" date="2022-10" db="EMBL/GenBank/DDBJ databases">
        <title>Tapping the CABI collections for fungal endophytes: first genome assemblies for Collariella, Neodidymelliopsis, Ascochyta clinopodiicola, Didymella pomorum, Didymosphaeria variabile, Neocosmospora piperis and Neocucurbitaria cava.</title>
        <authorList>
            <person name="Hill R."/>
        </authorList>
    </citation>
    <scope>NUCLEOTIDE SEQUENCE</scope>
    <source>
        <strain evidence="3">IMI 366586</strain>
    </source>
</reference>
<dbReference type="InterPro" id="IPR010730">
    <property type="entry name" value="HET"/>
</dbReference>
<keyword evidence="4" id="KW-1185">Reference proteome</keyword>
<evidence type="ECO:0000313" key="4">
    <source>
        <dbReference type="Proteomes" id="UP001140502"/>
    </source>
</evidence>
<proteinExistence type="predicted"/>
<dbReference type="PANTHER" id="PTHR24148:SF73">
    <property type="entry name" value="HET DOMAIN PROTEIN (AFU_ORTHOLOGUE AFUA_8G01020)"/>
    <property type="match status" value="1"/>
</dbReference>
<evidence type="ECO:0000313" key="3">
    <source>
        <dbReference type="EMBL" id="KAJ4326551.1"/>
    </source>
</evidence>
<dbReference type="Proteomes" id="UP001140502">
    <property type="component" value="Unassembled WGS sequence"/>
</dbReference>
<keyword evidence="1" id="KW-1133">Transmembrane helix</keyword>
<dbReference type="AlphaFoldDB" id="A0A9W9BSU1"/>
<name>A0A9W9BSU1_9HYPO</name>
<feature type="transmembrane region" description="Helical" evidence="1">
    <location>
        <begin position="106"/>
        <end position="123"/>
    </location>
</feature>
<evidence type="ECO:0000256" key="1">
    <source>
        <dbReference type="SAM" id="Phobius"/>
    </source>
</evidence>
<dbReference type="InterPro" id="IPR052895">
    <property type="entry name" value="HetReg/Transcr_Mod"/>
</dbReference>